<dbReference type="AlphaFoldDB" id="A0A8J5JQW9"/>
<protein>
    <submittedName>
        <fullName evidence="2">Uncharacterized protein</fullName>
    </submittedName>
</protein>
<gene>
    <name evidence="2" type="ORF">Hamer_G008064</name>
</gene>
<name>A0A8J5JQW9_HOMAM</name>
<feature type="region of interest" description="Disordered" evidence="1">
    <location>
        <begin position="341"/>
        <end position="378"/>
    </location>
</feature>
<dbReference type="OrthoDB" id="6347674at2759"/>
<evidence type="ECO:0000256" key="1">
    <source>
        <dbReference type="SAM" id="MobiDB-lite"/>
    </source>
</evidence>
<feature type="compositionally biased region" description="Basic and acidic residues" evidence="1">
    <location>
        <begin position="368"/>
        <end position="378"/>
    </location>
</feature>
<feature type="compositionally biased region" description="Basic residues" evidence="1">
    <location>
        <begin position="351"/>
        <end position="360"/>
    </location>
</feature>
<sequence>MRRSGLSSRRWRAGVWCGLCVLCLATLALRDTLHYLLPEYDTHRKRWCLPPLVEVDGCTSWRPLLLHHPTCPCTRKVLVLHDTCSDIVALDAEGYLSFTQENFGDSTCSDQATLRGPRQHVISISSKAMTNADLTALNSTITQVNEVYKGWVLRLYTEVTPQSLPGLCSLVCSNHNLDLCDVNNMSNPVKKADKSGRVGWRWAILGDPLVSAWVVRHLYQALLPREAHAITQFINSDKCWHLMWDHITHTKSPLGSGLVGGKTSWGAKELINIRRHLLQEISNFDDEELLLKELLLPLMGADIMAHDSVTCRHTPGAVPFPSRRQPGHWVGMPSSESLFHLGKTSNMPTTTHKHEKKTLKHPTQGHSSVRDYPEQDKSGIRLVDIKDGTSIKVSQGTGQQSQFTTHTSPKVQKSNHASHKKKVNLMSHKMQRLDPAWEAEVNKEFGIPVCPSACRPLLHPDWDYC</sequence>
<organism evidence="2 3">
    <name type="scientific">Homarus americanus</name>
    <name type="common">American lobster</name>
    <dbReference type="NCBI Taxonomy" id="6706"/>
    <lineage>
        <taxon>Eukaryota</taxon>
        <taxon>Metazoa</taxon>
        <taxon>Ecdysozoa</taxon>
        <taxon>Arthropoda</taxon>
        <taxon>Crustacea</taxon>
        <taxon>Multicrustacea</taxon>
        <taxon>Malacostraca</taxon>
        <taxon>Eumalacostraca</taxon>
        <taxon>Eucarida</taxon>
        <taxon>Decapoda</taxon>
        <taxon>Pleocyemata</taxon>
        <taxon>Astacidea</taxon>
        <taxon>Nephropoidea</taxon>
        <taxon>Nephropidae</taxon>
        <taxon>Homarus</taxon>
    </lineage>
</organism>
<proteinExistence type="predicted"/>
<dbReference type="Proteomes" id="UP000747542">
    <property type="component" value="Unassembled WGS sequence"/>
</dbReference>
<feature type="compositionally biased region" description="Low complexity" evidence="1">
    <location>
        <begin position="394"/>
        <end position="408"/>
    </location>
</feature>
<evidence type="ECO:0000313" key="3">
    <source>
        <dbReference type="Proteomes" id="UP000747542"/>
    </source>
</evidence>
<reference evidence="2" key="1">
    <citation type="journal article" date="2021" name="Sci. Adv.">
        <title>The American lobster genome reveals insights on longevity, neural, and immune adaptations.</title>
        <authorList>
            <person name="Polinski J.M."/>
            <person name="Zimin A.V."/>
            <person name="Clark K.F."/>
            <person name="Kohn A.B."/>
            <person name="Sadowski N."/>
            <person name="Timp W."/>
            <person name="Ptitsyn A."/>
            <person name="Khanna P."/>
            <person name="Romanova D.Y."/>
            <person name="Williams P."/>
            <person name="Greenwood S.J."/>
            <person name="Moroz L.L."/>
            <person name="Walt D.R."/>
            <person name="Bodnar A.G."/>
        </authorList>
    </citation>
    <scope>NUCLEOTIDE SEQUENCE</scope>
    <source>
        <strain evidence="2">GMGI-L3</strain>
    </source>
</reference>
<comment type="caution">
    <text evidence="2">The sequence shown here is derived from an EMBL/GenBank/DDBJ whole genome shotgun (WGS) entry which is preliminary data.</text>
</comment>
<accession>A0A8J5JQW9</accession>
<dbReference type="EMBL" id="JAHLQT010027705">
    <property type="protein sequence ID" value="KAG7162510.1"/>
    <property type="molecule type" value="Genomic_DNA"/>
</dbReference>
<evidence type="ECO:0000313" key="2">
    <source>
        <dbReference type="EMBL" id="KAG7162510.1"/>
    </source>
</evidence>
<keyword evidence="3" id="KW-1185">Reference proteome</keyword>
<feature type="region of interest" description="Disordered" evidence="1">
    <location>
        <begin position="392"/>
        <end position="418"/>
    </location>
</feature>